<keyword evidence="1" id="KW-0812">Transmembrane</keyword>
<proteinExistence type="predicted"/>
<gene>
    <name evidence="2" type="ORF">SGL43_06594</name>
</gene>
<dbReference type="Proteomes" id="UP001154015">
    <property type="component" value="Unassembled WGS sequence"/>
</dbReference>
<protein>
    <submittedName>
        <fullName evidence="2">Uncharacterized protein</fullName>
    </submittedName>
</protein>
<dbReference type="EMBL" id="CAKXYP010000025">
    <property type="protein sequence ID" value="CAH9419539.1"/>
    <property type="molecule type" value="Genomic_DNA"/>
</dbReference>
<evidence type="ECO:0000256" key="1">
    <source>
        <dbReference type="SAM" id="Phobius"/>
    </source>
</evidence>
<organism evidence="2 3">
    <name type="scientific">Streptomyces globisporus</name>
    <dbReference type="NCBI Taxonomy" id="1908"/>
    <lineage>
        <taxon>Bacteria</taxon>
        <taxon>Bacillati</taxon>
        <taxon>Actinomycetota</taxon>
        <taxon>Actinomycetes</taxon>
        <taxon>Kitasatosporales</taxon>
        <taxon>Streptomycetaceae</taxon>
        <taxon>Streptomyces</taxon>
    </lineage>
</organism>
<reference evidence="2" key="1">
    <citation type="submission" date="2022-03" db="EMBL/GenBank/DDBJ databases">
        <authorList>
            <person name="Leyn A S."/>
        </authorList>
    </citation>
    <scope>NUCLEOTIDE SEQUENCE</scope>
    <source>
        <strain evidence="2">Streptomyces globisporus 4-3</strain>
    </source>
</reference>
<evidence type="ECO:0000313" key="3">
    <source>
        <dbReference type="Proteomes" id="UP001154015"/>
    </source>
</evidence>
<sequence>MHPYLITAKPGWFRRTATGVRVWTLRLLALLVLGVLGVVVLAVRCVRPVVNYLATRLIFLELWAAQRLGRPPVSGFIGAGITDEFVAEFHRARQHATANA</sequence>
<keyword evidence="1" id="KW-0472">Membrane</keyword>
<keyword evidence="1" id="KW-1133">Transmembrane helix</keyword>
<name>A0ABN8VCY4_STRGL</name>
<keyword evidence="3" id="KW-1185">Reference proteome</keyword>
<feature type="transmembrane region" description="Helical" evidence="1">
    <location>
        <begin position="20"/>
        <end position="43"/>
    </location>
</feature>
<comment type="caution">
    <text evidence="2">The sequence shown here is derived from an EMBL/GenBank/DDBJ whole genome shotgun (WGS) entry which is preliminary data.</text>
</comment>
<evidence type="ECO:0000313" key="2">
    <source>
        <dbReference type="EMBL" id="CAH9419539.1"/>
    </source>
</evidence>
<accession>A0ABN8VCY4</accession>